<organism evidence="1 2">
    <name type="scientific">Malus domestica</name>
    <name type="common">Apple</name>
    <name type="synonym">Pyrus malus</name>
    <dbReference type="NCBI Taxonomy" id="3750"/>
    <lineage>
        <taxon>Eukaryota</taxon>
        <taxon>Viridiplantae</taxon>
        <taxon>Streptophyta</taxon>
        <taxon>Embryophyta</taxon>
        <taxon>Tracheophyta</taxon>
        <taxon>Spermatophyta</taxon>
        <taxon>Magnoliopsida</taxon>
        <taxon>eudicotyledons</taxon>
        <taxon>Gunneridae</taxon>
        <taxon>Pentapetalae</taxon>
        <taxon>rosids</taxon>
        <taxon>fabids</taxon>
        <taxon>Rosales</taxon>
        <taxon>Rosaceae</taxon>
        <taxon>Amygdaloideae</taxon>
        <taxon>Maleae</taxon>
        <taxon>Malus</taxon>
    </lineage>
</organism>
<dbReference type="InterPro" id="IPR012340">
    <property type="entry name" value="NA-bd_OB-fold"/>
</dbReference>
<gene>
    <name evidence="1" type="ORF">DVH24_020972</name>
</gene>
<evidence type="ECO:0000313" key="2">
    <source>
        <dbReference type="Proteomes" id="UP000290289"/>
    </source>
</evidence>
<sequence length="242" mass="28090">MEDEGPTPLNQLVAYKKVVKIKVRKPKYPGMGDKYTSLHCILVDEKQQVIEASSDEMDYVIIVPKIEVGACYEIMNFCIKKTIAQCRVVPHDTHIMLTSKTFFKKLPSVFLPIPRHKFFLQDYNRLYPWLNKLNILTGNNRLYPWLNKLNILTDVIDHLYRSIRELITNEIWSYKISNVAHSFSALSLEQLPKPIIVVFTSLRVKLFAGFQTGLILLEHCLLPSKKMSKRFYKMGKSVNQAI</sequence>
<name>A0A498J829_MALDO</name>
<comment type="caution">
    <text evidence="1">The sequence shown here is derived from an EMBL/GenBank/DDBJ whole genome shotgun (WGS) entry which is preliminary data.</text>
</comment>
<accession>A0A498J829</accession>
<protein>
    <submittedName>
        <fullName evidence="1">Uncharacterized protein</fullName>
    </submittedName>
</protein>
<reference evidence="1 2" key="1">
    <citation type="submission" date="2018-10" db="EMBL/GenBank/DDBJ databases">
        <title>A high-quality apple genome assembly.</title>
        <authorList>
            <person name="Hu J."/>
        </authorList>
    </citation>
    <scope>NUCLEOTIDE SEQUENCE [LARGE SCALE GENOMIC DNA]</scope>
    <source>
        <strain evidence="2">cv. HFTH1</strain>
        <tissue evidence="1">Young leaf</tissue>
    </source>
</reference>
<proteinExistence type="predicted"/>
<dbReference type="EMBL" id="RDQH01000334">
    <property type="protein sequence ID" value="RXH91949.1"/>
    <property type="molecule type" value="Genomic_DNA"/>
</dbReference>
<keyword evidence="2" id="KW-1185">Reference proteome</keyword>
<dbReference type="Gene3D" id="2.40.50.140">
    <property type="entry name" value="Nucleic acid-binding proteins"/>
    <property type="match status" value="1"/>
</dbReference>
<dbReference type="AlphaFoldDB" id="A0A498J829"/>
<evidence type="ECO:0000313" key="1">
    <source>
        <dbReference type="EMBL" id="RXH91949.1"/>
    </source>
</evidence>
<dbReference type="Proteomes" id="UP000290289">
    <property type="component" value="Chromosome 8"/>
</dbReference>